<protein>
    <recommendedName>
        <fullName evidence="3">Lipoprotein</fullName>
    </recommendedName>
</protein>
<organism evidence="1 2">
    <name type="scientific">Pseudoalteromonas arctica A 37-1-2</name>
    <dbReference type="NCBI Taxonomy" id="1117313"/>
    <lineage>
        <taxon>Bacteria</taxon>
        <taxon>Pseudomonadati</taxon>
        <taxon>Pseudomonadota</taxon>
        <taxon>Gammaproteobacteria</taxon>
        <taxon>Alteromonadales</taxon>
        <taxon>Pseudoalteromonadaceae</taxon>
        <taxon>Pseudoalteromonas</taxon>
    </lineage>
</organism>
<dbReference type="Proteomes" id="UP000016505">
    <property type="component" value="Chromosome I"/>
</dbReference>
<name>A0A290S7W7_9GAMM</name>
<evidence type="ECO:0000313" key="1">
    <source>
        <dbReference type="EMBL" id="ATC87637.1"/>
    </source>
</evidence>
<dbReference type="KEGG" id="part:PARC_a3229"/>
<sequence>MVYFKKHSTGFLFALSCTLAACSSQPSYQGNGILHSEISISK</sequence>
<evidence type="ECO:0000313" key="2">
    <source>
        <dbReference type="Proteomes" id="UP000016505"/>
    </source>
</evidence>
<dbReference type="RefSeq" id="WP_269435551.1">
    <property type="nucleotide sequence ID" value="NZ_CP011025.1"/>
</dbReference>
<accession>A0A290S7W7</accession>
<dbReference type="EMBL" id="CP011025">
    <property type="protein sequence ID" value="ATC87637.1"/>
    <property type="molecule type" value="Genomic_DNA"/>
</dbReference>
<dbReference type="PROSITE" id="PS51257">
    <property type="entry name" value="PROKAR_LIPOPROTEIN"/>
    <property type="match status" value="1"/>
</dbReference>
<evidence type="ECO:0008006" key="3">
    <source>
        <dbReference type="Google" id="ProtNLM"/>
    </source>
</evidence>
<gene>
    <name evidence="1" type="ORF">PARC_a3229</name>
</gene>
<proteinExistence type="predicted"/>
<dbReference type="AlphaFoldDB" id="A0A290S7W7"/>
<reference evidence="1 2" key="1">
    <citation type="journal article" date="2012" name="J. Bacteriol.">
        <title>Genome sequences of type strains of seven species of the marine bacterium Pseudoalteromonas.</title>
        <authorList>
            <person name="Xie B.B."/>
            <person name="Shu Y.L."/>
            <person name="Qin Q.L."/>
            <person name="Rong J.C."/>
            <person name="Zhang X.Y."/>
            <person name="Chen X.L."/>
            <person name="Shi M."/>
            <person name="He H.L."/>
            <person name="Zhou B.C."/>
            <person name="Zhang Y.Z."/>
        </authorList>
    </citation>
    <scope>NUCLEOTIDE SEQUENCE [LARGE SCALE GENOMIC DNA]</scope>
    <source>
        <strain evidence="1 2">A 37-1-2</strain>
    </source>
</reference>